<keyword evidence="2" id="KW-0413">Isomerase</keyword>
<dbReference type="EMBL" id="CP036262">
    <property type="protein sequence ID" value="QDS95690.1"/>
    <property type="molecule type" value="Genomic_DNA"/>
</dbReference>
<dbReference type="PANTHER" id="PTHR12110">
    <property type="entry name" value="HYDROXYPYRUVATE ISOMERASE"/>
    <property type="match status" value="1"/>
</dbReference>
<gene>
    <name evidence="2" type="ORF">FF011L_44900</name>
</gene>
<dbReference type="AlphaFoldDB" id="A0A517MLG4"/>
<protein>
    <submittedName>
        <fullName evidence="2">Xylose isomerase-like TIM barrel</fullName>
    </submittedName>
</protein>
<evidence type="ECO:0000313" key="3">
    <source>
        <dbReference type="Proteomes" id="UP000320672"/>
    </source>
</evidence>
<organism evidence="2 3">
    <name type="scientific">Roseimaritima multifibrata</name>
    <dbReference type="NCBI Taxonomy" id="1930274"/>
    <lineage>
        <taxon>Bacteria</taxon>
        <taxon>Pseudomonadati</taxon>
        <taxon>Planctomycetota</taxon>
        <taxon>Planctomycetia</taxon>
        <taxon>Pirellulales</taxon>
        <taxon>Pirellulaceae</taxon>
        <taxon>Roseimaritima</taxon>
    </lineage>
</organism>
<evidence type="ECO:0000259" key="1">
    <source>
        <dbReference type="Pfam" id="PF01261"/>
    </source>
</evidence>
<dbReference type="InterPro" id="IPR006311">
    <property type="entry name" value="TAT_signal"/>
</dbReference>
<dbReference type="InterPro" id="IPR050312">
    <property type="entry name" value="IolE/XylAMocC-like"/>
</dbReference>
<keyword evidence="3" id="KW-1185">Reference proteome</keyword>
<reference evidence="2 3" key="1">
    <citation type="submission" date="2019-02" db="EMBL/GenBank/DDBJ databases">
        <title>Deep-cultivation of Planctomycetes and their phenomic and genomic characterization uncovers novel biology.</title>
        <authorList>
            <person name="Wiegand S."/>
            <person name="Jogler M."/>
            <person name="Boedeker C."/>
            <person name="Pinto D."/>
            <person name="Vollmers J."/>
            <person name="Rivas-Marin E."/>
            <person name="Kohn T."/>
            <person name="Peeters S.H."/>
            <person name="Heuer A."/>
            <person name="Rast P."/>
            <person name="Oberbeckmann S."/>
            <person name="Bunk B."/>
            <person name="Jeske O."/>
            <person name="Meyerdierks A."/>
            <person name="Storesund J.E."/>
            <person name="Kallscheuer N."/>
            <person name="Luecker S."/>
            <person name="Lage O.M."/>
            <person name="Pohl T."/>
            <person name="Merkel B.J."/>
            <person name="Hornburger P."/>
            <person name="Mueller R.-W."/>
            <person name="Bruemmer F."/>
            <person name="Labrenz M."/>
            <person name="Spormann A.M."/>
            <person name="Op den Camp H."/>
            <person name="Overmann J."/>
            <person name="Amann R."/>
            <person name="Jetten M.S.M."/>
            <person name="Mascher T."/>
            <person name="Medema M.H."/>
            <person name="Devos D.P."/>
            <person name="Kaster A.-K."/>
            <person name="Ovreas L."/>
            <person name="Rohde M."/>
            <person name="Galperin M.Y."/>
            <person name="Jogler C."/>
        </authorList>
    </citation>
    <scope>NUCLEOTIDE SEQUENCE [LARGE SCALE GENOMIC DNA]</scope>
    <source>
        <strain evidence="2 3">FF011L</strain>
    </source>
</reference>
<dbReference type="Proteomes" id="UP000320672">
    <property type="component" value="Chromosome"/>
</dbReference>
<dbReference type="Gene3D" id="3.20.20.150">
    <property type="entry name" value="Divalent-metal-dependent TIM barrel enzymes"/>
    <property type="match status" value="1"/>
</dbReference>
<dbReference type="PROSITE" id="PS51318">
    <property type="entry name" value="TAT"/>
    <property type="match status" value="1"/>
</dbReference>
<dbReference type="KEGG" id="rml:FF011L_44900"/>
<dbReference type="SUPFAM" id="SSF51658">
    <property type="entry name" value="Xylose isomerase-like"/>
    <property type="match status" value="1"/>
</dbReference>
<dbReference type="PANTHER" id="PTHR12110:SF53">
    <property type="entry name" value="BLR5974 PROTEIN"/>
    <property type="match status" value="1"/>
</dbReference>
<proteinExistence type="predicted"/>
<feature type="domain" description="Xylose isomerase-like TIM barrel" evidence="1">
    <location>
        <begin position="92"/>
        <end position="294"/>
    </location>
</feature>
<dbReference type="InterPro" id="IPR013022">
    <property type="entry name" value="Xyl_isomerase-like_TIM-brl"/>
</dbReference>
<accession>A0A517MLG4</accession>
<dbReference type="Pfam" id="PF01261">
    <property type="entry name" value="AP_endonuc_2"/>
    <property type="match status" value="1"/>
</dbReference>
<dbReference type="OrthoDB" id="259215at2"/>
<dbReference type="GO" id="GO:0016853">
    <property type="term" value="F:isomerase activity"/>
    <property type="evidence" value="ECO:0007669"/>
    <property type="project" value="UniProtKB-KW"/>
</dbReference>
<evidence type="ECO:0000313" key="2">
    <source>
        <dbReference type="EMBL" id="QDS95690.1"/>
    </source>
</evidence>
<dbReference type="RefSeq" id="WP_145353939.1">
    <property type="nucleotide sequence ID" value="NZ_CP036262.1"/>
</dbReference>
<name>A0A517MLG4_9BACT</name>
<dbReference type="InterPro" id="IPR036237">
    <property type="entry name" value="Xyl_isomerase-like_sf"/>
</dbReference>
<sequence length="310" mass="34206">MLPANRRQFLAIAAASTVLAQQSVQGQETASQANAKPAYASRYLARPAIAAYSLRQHFSWSRGKKQKPKSPAIDMFGFIDFCAEQDAAAELTSYFFAPDVSDSELLDLKRHAFRSGVAICGTSIGNRFDERTGAELEKDIVDAERWIDRAALLGASHIRFFAGKAATLADPVRFQRSVDSVRRCAKLAADRGVMIGIENHGGITAETLLRFLDEVDSDWVGINLDTGNFPTNPYKQLAACVERAVHVQWKVAIRNEAGKKEPADFARFAQILRDGKYSGYVALEYEENGDAFEETEAAYKQMKLALQTPA</sequence>